<keyword evidence="2 9" id="KW-0813">Transport</keyword>
<keyword evidence="5 9" id="KW-1133">Transmembrane helix</keyword>
<dbReference type="Pfam" id="PF02416">
    <property type="entry name" value="TatA_B_E"/>
    <property type="match status" value="1"/>
</dbReference>
<protein>
    <recommendedName>
        <fullName evidence="9">Sec-independent protein translocase protein TatA</fullName>
    </recommendedName>
</protein>
<feature type="region of interest" description="Disordered" evidence="10">
    <location>
        <begin position="113"/>
        <end position="144"/>
    </location>
</feature>
<evidence type="ECO:0000256" key="1">
    <source>
        <dbReference type="ARBA" id="ARBA00004167"/>
    </source>
</evidence>
<evidence type="ECO:0000313" key="11">
    <source>
        <dbReference type="EMBL" id="MCD8740498.1"/>
    </source>
</evidence>
<evidence type="ECO:0000256" key="7">
    <source>
        <dbReference type="ARBA" id="ARBA00023136"/>
    </source>
</evidence>
<keyword evidence="9" id="KW-1003">Cell membrane</keyword>
<comment type="function">
    <text evidence="8">Part of the twin-arginine translocation (Tat) system that transports large folded proteins containing a characteristic twin-arginine motif in their signal peptide across the thylakoid membrane. Involved in delta pH-dependent protein transport required for chloroplast development, especially thylakoid membrane formation. TATC and TATB mediate precursor recognition, whereas TATA facilitates translocation.</text>
</comment>
<dbReference type="Proteomes" id="UP001199919">
    <property type="component" value="Unassembled WGS sequence"/>
</dbReference>
<dbReference type="Gene3D" id="1.20.5.3310">
    <property type="match status" value="1"/>
</dbReference>
<evidence type="ECO:0000256" key="2">
    <source>
        <dbReference type="ARBA" id="ARBA00022448"/>
    </source>
</evidence>
<evidence type="ECO:0000256" key="8">
    <source>
        <dbReference type="ARBA" id="ARBA00025340"/>
    </source>
</evidence>
<dbReference type="InterPro" id="IPR006312">
    <property type="entry name" value="TatA/E"/>
</dbReference>
<sequence>MHNSVFLFLNIGTGELMLIFFVALLLFGGEKLPGLARSLGRGIRDFKDASEDVKREINKQINSFDEDKPSKTKQIAAAEPAEENIAVVEINEHTDNHVAENNVHEEVTATEIAANPVEDSSADEEPEVKKPDFTRPANTFEYKG</sequence>
<gene>
    <name evidence="9" type="primary">tatA</name>
    <name evidence="11" type="ORF">LT679_07780</name>
</gene>
<evidence type="ECO:0000313" key="12">
    <source>
        <dbReference type="Proteomes" id="UP001199919"/>
    </source>
</evidence>
<dbReference type="RefSeq" id="WP_232176894.1">
    <property type="nucleotide sequence ID" value="NZ_JAJPWV010000002.1"/>
</dbReference>
<keyword evidence="4 9" id="KW-0653">Protein transport</keyword>
<comment type="subcellular location">
    <subcellularLocation>
        <location evidence="9">Cell membrane</location>
        <topology evidence="9">Single-pass membrane protein</topology>
    </subcellularLocation>
    <subcellularLocation>
        <location evidence="1">Membrane</location>
        <topology evidence="1">Single-pass membrane protein</topology>
    </subcellularLocation>
</comment>
<comment type="function">
    <text evidence="9">Part of the twin-arginine translocation (Tat) system that transports large folded proteins containing a characteristic twin-arginine motif in their signal peptide across membranes. TatA could form the protein-conducting channel of the Tat system.</text>
</comment>
<dbReference type="EMBL" id="JAJPWV010000002">
    <property type="protein sequence ID" value="MCD8740498.1"/>
    <property type="molecule type" value="Genomic_DNA"/>
</dbReference>
<name>A0ABS8U4S6_9SPHI</name>
<evidence type="ECO:0000256" key="4">
    <source>
        <dbReference type="ARBA" id="ARBA00022927"/>
    </source>
</evidence>
<accession>A0ABS8U4S6</accession>
<comment type="subunit">
    <text evidence="9">Forms a complex with TatC.</text>
</comment>
<evidence type="ECO:0000256" key="6">
    <source>
        <dbReference type="ARBA" id="ARBA00023010"/>
    </source>
</evidence>
<dbReference type="PRINTS" id="PR01506">
    <property type="entry name" value="TATBPROTEIN"/>
</dbReference>
<keyword evidence="12" id="KW-1185">Reference proteome</keyword>
<organism evidence="11 12">
    <name type="scientific">Mucilaginibacter roseus</name>
    <dbReference type="NCBI Taxonomy" id="1528868"/>
    <lineage>
        <taxon>Bacteria</taxon>
        <taxon>Pseudomonadati</taxon>
        <taxon>Bacteroidota</taxon>
        <taxon>Sphingobacteriia</taxon>
        <taxon>Sphingobacteriales</taxon>
        <taxon>Sphingobacteriaceae</taxon>
        <taxon>Mucilaginibacter</taxon>
    </lineage>
</organism>
<dbReference type="PANTHER" id="PTHR33162:SF1">
    <property type="entry name" value="SEC-INDEPENDENT PROTEIN TRANSLOCASE PROTEIN TATA, CHLOROPLASTIC"/>
    <property type="match status" value="1"/>
</dbReference>
<comment type="similarity">
    <text evidence="9">Belongs to the TatA/E family.</text>
</comment>
<dbReference type="PANTHER" id="PTHR33162">
    <property type="entry name" value="SEC-INDEPENDENT PROTEIN TRANSLOCASE PROTEIN TATA, CHLOROPLASTIC"/>
    <property type="match status" value="1"/>
</dbReference>
<proteinExistence type="inferred from homology"/>
<evidence type="ECO:0000256" key="9">
    <source>
        <dbReference type="HAMAP-Rule" id="MF_00236"/>
    </source>
</evidence>
<evidence type="ECO:0000256" key="10">
    <source>
        <dbReference type="SAM" id="MobiDB-lite"/>
    </source>
</evidence>
<keyword evidence="6 9" id="KW-0811">Translocation</keyword>
<dbReference type="InterPro" id="IPR003369">
    <property type="entry name" value="TatA/B/E"/>
</dbReference>
<keyword evidence="7 9" id="KW-0472">Membrane</keyword>
<evidence type="ECO:0000256" key="5">
    <source>
        <dbReference type="ARBA" id="ARBA00022989"/>
    </source>
</evidence>
<feature type="transmembrane region" description="Helical" evidence="9">
    <location>
        <begin position="6"/>
        <end position="27"/>
    </location>
</feature>
<comment type="caution">
    <text evidence="11">The sequence shown here is derived from an EMBL/GenBank/DDBJ whole genome shotgun (WGS) entry which is preliminary data.</text>
</comment>
<keyword evidence="3 9" id="KW-0812">Transmembrane</keyword>
<dbReference type="HAMAP" id="MF_00236">
    <property type="entry name" value="TatA_E"/>
    <property type="match status" value="1"/>
</dbReference>
<reference evidence="11 12" key="1">
    <citation type="submission" date="2021-12" db="EMBL/GenBank/DDBJ databases">
        <title>Mucilaginibacter roseus genome.</title>
        <authorList>
            <person name="Ferreira J.R."/>
            <person name="Newman J.D."/>
        </authorList>
    </citation>
    <scope>NUCLEOTIDE SEQUENCE [LARGE SCALE GENOMIC DNA]</scope>
    <source>
        <strain evidence="11 12">LMG 28454</strain>
    </source>
</reference>
<evidence type="ECO:0000256" key="3">
    <source>
        <dbReference type="ARBA" id="ARBA00022692"/>
    </source>
</evidence>